<keyword evidence="4 5" id="KW-0472">Membrane</keyword>
<keyword evidence="8" id="KW-1185">Reference proteome</keyword>
<dbReference type="InterPro" id="IPR049453">
    <property type="entry name" value="Memb_transporter_dom"/>
</dbReference>
<sequence>MTDWRRLLSEHCDGYLAARLLALVAPALLLALAGGGEAALQGGMLAVCCLIAMERGALGWRAGLLQAALALAGCFFMAGLWRWPLAFALGCGAAAEAACRLGARQARWRSAANFTFIPALYLGCEAAQSSEQGMAALLPAVPWLAAGALAACWLHGVAGRRAGMADKPGAAPETGVAFVCVGLLAWLAAHFQLPCGQWLVWSGASVCVGGFAAVRAKCWQRCSGALLGVPAGMLAALALHPTPALLMLLGAATMLTLALFRAYRPAFAARSALAALHLSLVGGMAAVRLIDVGLAAALVLLVWGVGQWLAEEKGEFSRGGR</sequence>
<feature type="transmembrane region" description="Helical" evidence="5">
    <location>
        <begin position="275"/>
        <end position="303"/>
    </location>
</feature>
<proteinExistence type="predicted"/>
<feature type="transmembrane region" description="Helical" evidence="5">
    <location>
        <begin position="245"/>
        <end position="263"/>
    </location>
</feature>
<name>A0A5C1DJK8_9NEIS</name>
<reference evidence="7 8" key="1">
    <citation type="submission" date="2019-08" db="EMBL/GenBank/DDBJ databases">
        <title>Chromobacterium paludis, a novel bacterium isolated from a Maryland marsh pond.</title>
        <authorList>
            <person name="Blackburn M.B."/>
            <person name="Gundersen-Rindal D.E."/>
        </authorList>
    </citation>
    <scope>NUCLEOTIDE SEQUENCE [LARGE SCALE GENOMIC DNA]</scope>
    <source>
        <strain evidence="8">IIBBL 257-1</strain>
    </source>
</reference>
<feature type="transmembrane region" description="Helical" evidence="5">
    <location>
        <begin position="198"/>
        <end position="215"/>
    </location>
</feature>
<comment type="subcellular location">
    <subcellularLocation>
        <location evidence="1">Membrane</location>
        <topology evidence="1">Multi-pass membrane protein</topology>
    </subcellularLocation>
</comment>
<dbReference type="EMBL" id="CP043473">
    <property type="protein sequence ID" value="QEL56951.1"/>
    <property type="molecule type" value="Genomic_DNA"/>
</dbReference>
<dbReference type="AlphaFoldDB" id="A0A5C1DJK8"/>
<organism evidence="7 8">
    <name type="scientific">Chromobacterium paludis</name>
    <dbReference type="NCBI Taxonomy" id="2605945"/>
    <lineage>
        <taxon>Bacteria</taxon>
        <taxon>Pseudomonadati</taxon>
        <taxon>Pseudomonadota</taxon>
        <taxon>Betaproteobacteria</taxon>
        <taxon>Neisseriales</taxon>
        <taxon>Chromobacteriaceae</taxon>
        <taxon>Chromobacterium</taxon>
    </lineage>
</organism>
<evidence type="ECO:0000256" key="2">
    <source>
        <dbReference type="ARBA" id="ARBA00022692"/>
    </source>
</evidence>
<feature type="transmembrane region" description="Helical" evidence="5">
    <location>
        <begin position="140"/>
        <end position="158"/>
    </location>
</feature>
<keyword evidence="2 5" id="KW-0812">Transmembrane</keyword>
<evidence type="ECO:0000313" key="8">
    <source>
        <dbReference type="Proteomes" id="UP000322079"/>
    </source>
</evidence>
<protein>
    <submittedName>
        <fullName evidence="7">FUSC family protein</fullName>
    </submittedName>
</protein>
<evidence type="ECO:0000256" key="5">
    <source>
        <dbReference type="SAM" id="Phobius"/>
    </source>
</evidence>
<feature type="transmembrane region" description="Helical" evidence="5">
    <location>
        <begin position="222"/>
        <end position="239"/>
    </location>
</feature>
<feature type="transmembrane region" description="Helical" evidence="5">
    <location>
        <begin position="64"/>
        <end position="83"/>
    </location>
</feature>
<evidence type="ECO:0000313" key="7">
    <source>
        <dbReference type="EMBL" id="QEL56951.1"/>
    </source>
</evidence>
<evidence type="ECO:0000256" key="4">
    <source>
        <dbReference type="ARBA" id="ARBA00023136"/>
    </source>
</evidence>
<dbReference type="Proteomes" id="UP000322079">
    <property type="component" value="Chromosome"/>
</dbReference>
<dbReference type="GO" id="GO:0016020">
    <property type="term" value="C:membrane"/>
    <property type="evidence" value="ECO:0007669"/>
    <property type="project" value="UniProtKB-SubCell"/>
</dbReference>
<gene>
    <name evidence="7" type="ORF">FYK34_15960</name>
</gene>
<feature type="transmembrane region" description="Helical" evidence="5">
    <location>
        <begin position="20"/>
        <end position="52"/>
    </location>
</feature>
<dbReference type="RefSeq" id="WP_149298102.1">
    <property type="nucleotide sequence ID" value="NZ_CP043473.1"/>
</dbReference>
<keyword evidence="3 5" id="KW-1133">Transmembrane helix</keyword>
<dbReference type="Pfam" id="PF13515">
    <property type="entry name" value="FUSC_2"/>
    <property type="match status" value="1"/>
</dbReference>
<evidence type="ECO:0000256" key="3">
    <source>
        <dbReference type="ARBA" id="ARBA00022989"/>
    </source>
</evidence>
<evidence type="ECO:0000259" key="6">
    <source>
        <dbReference type="Pfam" id="PF13515"/>
    </source>
</evidence>
<feature type="domain" description="Integral membrane bound transporter" evidence="6">
    <location>
        <begin position="184"/>
        <end position="302"/>
    </location>
</feature>
<dbReference type="KEGG" id="chrm:FYK34_15960"/>
<accession>A0A5C1DJK8</accession>
<feature type="transmembrane region" description="Helical" evidence="5">
    <location>
        <begin position="170"/>
        <end position="192"/>
    </location>
</feature>
<evidence type="ECO:0000256" key="1">
    <source>
        <dbReference type="ARBA" id="ARBA00004141"/>
    </source>
</evidence>